<feature type="domain" description="MRH" evidence="5">
    <location>
        <begin position="1034"/>
        <end position="1183"/>
    </location>
</feature>
<dbReference type="AlphaFoldDB" id="A0A8J4PP06"/>
<evidence type="ECO:0000313" key="6">
    <source>
        <dbReference type="EMBL" id="KAF2071515.1"/>
    </source>
</evidence>
<evidence type="ECO:0000313" key="7">
    <source>
        <dbReference type="Proteomes" id="UP000695562"/>
    </source>
</evidence>
<evidence type="ECO:0000259" key="5">
    <source>
        <dbReference type="PROSITE" id="PS51914"/>
    </source>
</evidence>
<evidence type="ECO:0000256" key="2">
    <source>
        <dbReference type="ARBA" id="ARBA00023157"/>
    </source>
</evidence>
<dbReference type="Gene3D" id="2.70.130.10">
    <property type="entry name" value="Mannose-6-phosphate receptor binding domain"/>
    <property type="match status" value="7"/>
</dbReference>
<dbReference type="EMBL" id="AJWJ01000367">
    <property type="protein sequence ID" value="KAF2071515.1"/>
    <property type="molecule type" value="Genomic_DNA"/>
</dbReference>
<protein>
    <recommendedName>
        <fullName evidence="5">MRH domain-containing protein</fullName>
    </recommendedName>
</protein>
<evidence type="ECO:0000256" key="3">
    <source>
        <dbReference type="SAM" id="MobiDB-lite"/>
    </source>
</evidence>
<dbReference type="SUPFAM" id="SSF50911">
    <property type="entry name" value="Mannose 6-phosphate receptor domain"/>
    <property type="match status" value="7"/>
</dbReference>
<feature type="compositionally biased region" description="Low complexity" evidence="3">
    <location>
        <begin position="831"/>
        <end position="855"/>
    </location>
</feature>
<proteinExistence type="predicted"/>
<feature type="region of interest" description="Disordered" evidence="3">
    <location>
        <begin position="831"/>
        <end position="858"/>
    </location>
</feature>
<reference evidence="6" key="1">
    <citation type="submission" date="2020-01" db="EMBL/GenBank/DDBJ databases">
        <title>Development of genomics and gene disruption for Polysphondylium violaceum indicates a role for the polyketide synthase stlB in stalk morphogenesis.</title>
        <authorList>
            <person name="Narita B."/>
            <person name="Kawabe Y."/>
            <person name="Kin K."/>
            <person name="Saito T."/>
            <person name="Gibbs R."/>
            <person name="Kuspa A."/>
            <person name="Muzny D."/>
            <person name="Queller D."/>
            <person name="Richards S."/>
            <person name="Strassman J."/>
            <person name="Sucgang R."/>
            <person name="Worley K."/>
            <person name="Schaap P."/>
        </authorList>
    </citation>
    <scope>NUCLEOTIDE SEQUENCE</scope>
    <source>
        <strain evidence="6">QSvi11</strain>
    </source>
</reference>
<feature type="domain" description="MRH" evidence="5">
    <location>
        <begin position="859"/>
        <end position="1006"/>
    </location>
</feature>
<feature type="domain" description="MRH" evidence="5">
    <location>
        <begin position="31"/>
        <end position="165"/>
    </location>
</feature>
<dbReference type="OrthoDB" id="23854at2759"/>
<feature type="signal peptide" evidence="4">
    <location>
        <begin position="1"/>
        <end position="20"/>
    </location>
</feature>
<keyword evidence="7" id="KW-1185">Reference proteome</keyword>
<dbReference type="InterPro" id="IPR009011">
    <property type="entry name" value="Man6P_isomerase_rcpt-bd_dom_sf"/>
</dbReference>
<dbReference type="SMART" id="SM01404">
    <property type="entry name" value="CIMR"/>
    <property type="match status" value="3"/>
</dbReference>
<feature type="domain" description="MRH" evidence="5">
    <location>
        <begin position="175"/>
        <end position="325"/>
    </location>
</feature>
<keyword evidence="2" id="KW-1015">Disulfide bond</keyword>
<dbReference type="PANTHER" id="PTHR23361:SF20">
    <property type="entry name" value="MRH DOMAIN-CONTAINING PROTEIN"/>
    <property type="match status" value="1"/>
</dbReference>
<dbReference type="Proteomes" id="UP000695562">
    <property type="component" value="Unassembled WGS sequence"/>
</dbReference>
<comment type="caution">
    <text evidence="6">The sequence shown here is derived from an EMBL/GenBank/DDBJ whole genome shotgun (WGS) entry which is preliminary data.</text>
</comment>
<feature type="domain" description="MRH" evidence="5">
    <location>
        <begin position="674"/>
        <end position="827"/>
    </location>
</feature>
<sequence>MFSKFIICFFLLTLFEGLLSSSSSSFNFVTSSCKFTFNNNSYDLSALTLTDGSSYRAGYSLLKFDFIFNICGSTSHCNNKYSKRGNSQACSMFPLATQVGDATTEKAEENSNGITLRYTGSDFLCSRSNELVFTCDESTDMRITQAHAHKCKYTVNIKSKFACPFTPTNPLPDPANCTFPGTTLDSYFDLSALMLKNNNSYNTYIGYIERGAYSYYNLFFSICGQIDACQDYKPVTDVKQYQSCQVYPSQNSSIQTGAPLKITSIPNDRGITLVYKASQEYSGCQRYIQLVLTCSRNNSFKIGKAKEISPCGFEIPIDSKYACPIYFSGGSSSDDIPSSSSSQDEGVNCILNNLDTVPYGFDLSPLALANNSVYYQAPFQVVDSAFTDSFTLLFSICGNVSVDQCRHYNQLSGNSTSYQSCQIYDNKYSIQTGTPSLLSFNTSALGLSLTFNSNMYSQSITRQNRINLFCKPNTTFKIISTSIETAPLTYQVNIDSRYACPSQCIFSDDKGEYFDLSPLILPNNSAYIAPFGYLDHGAFISKPLYFSICGQIDVCKQKTSPSKSTTFQSCILGPSTTTQIGSPINLETTLSHNRIVLKYTSDRYPCGSSFYSFNIIQLLCDNSTEFNIVSSYEAILCNYQVDIRTKYACSNKRDNSDNSNSYSSNDSTSQEIDSRCLIEGPEGTNSYYNLTPLALPNQSYYSATFIGHGTHAEDFTIYFSICGKVKICETNFIQLSGNSTSYQSCQSYIHNNLYAVKTGDTNGFSSSIESYGISLEYSSLNNYFSCIRVQIIKLICDSTTDFTILSTAEPSGCVYEIRAKSKYACPIYNSPSSESSISSKSSSSETISSSSSSSEPPIPSCIFQGNGDSYFDLSPLASKNNSYFNVSFHVNNGNDNFNVLLTICGPISTICQQMVEMTGHAIYQSCQLYTGMYAYQTGLPSLVTHTFSKNTITLRYNSNIPFSGCTRQNVLVFTCDPSETIKVMGSSVPQSCVYQVDFNSKYACAKVPSSSSSIDNNTTISVPDVSSESGPILDNCKFRGINGTYFDLSPLKTTTLGSFSVANLEGKGVKGQLFYNPCGQVDACRDVNLIQMTGDADSYQSCHVYQDKYSYQTGIPTRGSYIVSADNKRITLTYNSNVYYAGCTRSNVLIYHCDPNQENKLYKASERDCIFTLEFFSKHACAKSDI</sequence>
<evidence type="ECO:0000256" key="1">
    <source>
        <dbReference type="ARBA" id="ARBA00022729"/>
    </source>
</evidence>
<name>A0A8J4PP06_9MYCE</name>
<dbReference type="PROSITE" id="PS51257">
    <property type="entry name" value="PROKAR_LIPOPROTEIN"/>
    <property type="match status" value="1"/>
</dbReference>
<keyword evidence="1 4" id="KW-0732">Signal</keyword>
<dbReference type="PANTHER" id="PTHR23361">
    <property type="entry name" value="MUCIN"/>
    <property type="match status" value="1"/>
</dbReference>
<dbReference type="PROSITE" id="PS51914">
    <property type="entry name" value="MRH"/>
    <property type="match status" value="6"/>
</dbReference>
<feature type="domain" description="MRH" evidence="5">
    <location>
        <begin position="502"/>
        <end position="651"/>
    </location>
</feature>
<feature type="chain" id="PRO_5035224817" description="MRH domain-containing protein" evidence="4">
    <location>
        <begin position="21"/>
        <end position="1186"/>
    </location>
</feature>
<gene>
    <name evidence="6" type="ORF">CYY_007176</name>
</gene>
<organism evidence="6 7">
    <name type="scientific">Polysphondylium violaceum</name>
    <dbReference type="NCBI Taxonomy" id="133409"/>
    <lineage>
        <taxon>Eukaryota</taxon>
        <taxon>Amoebozoa</taxon>
        <taxon>Evosea</taxon>
        <taxon>Eumycetozoa</taxon>
        <taxon>Dictyostelia</taxon>
        <taxon>Dictyosteliales</taxon>
        <taxon>Dictyosteliaceae</taxon>
        <taxon>Polysphondylium</taxon>
    </lineage>
</organism>
<evidence type="ECO:0000256" key="4">
    <source>
        <dbReference type="SAM" id="SignalP"/>
    </source>
</evidence>
<dbReference type="InterPro" id="IPR044865">
    <property type="entry name" value="MRH_dom"/>
</dbReference>
<accession>A0A8J4PP06</accession>